<evidence type="ECO:0000313" key="1">
    <source>
        <dbReference type="EMBL" id="KAI6086923.1"/>
    </source>
</evidence>
<reference evidence="1 2" key="1">
    <citation type="journal article" date="2022" name="New Phytol.">
        <title>Ecological generalism drives hyperdiversity of secondary metabolite gene clusters in xylarialean endophytes.</title>
        <authorList>
            <person name="Franco M.E.E."/>
            <person name="Wisecaver J.H."/>
            <person name="Arnold A.E."/>
            <person name="Ju Y.M."/>
            <person name="Slot J.C."/>
            <person name="Ahrendt S."/>
            <person name="Moore L.P."/>
            <person name="Eastman K.E."/>
            <person name="Scott K."/>
            <person name="Konkel Z."/>
            <person name="Mondo S.J."/>
            <person name="Kuo A."/>
            <person name="Hayes R.D."/>
            <person name="Haridas S."/>
            <person name="Andreopoulos B."/>
            <person name="Riley R."/>
            <person name="LaButti K."/>
            <person name="Pangilinan J."/>
            <person name="Lipzen A."/>
            <person name="Amirebrahimi M."/>
            <person name="Yan J."/>
            <person name="Adam C."/>
            <person name="Keymanesh K."/>
            <person name="Ng V."/>
            <person name="Louie K."/>
            <person name="Northen T."/>
            <person name="Drula E."/>
            <person name="Henrissat B."/>
            <person name="Hsieh H.M."/>
            <person name="Youens-Clark K."/>
            <person name="Lutzoni F."/>
            <person name="Miadlikowska J."/>
            <person name="Eastwood D.C."/>
            <person name="Hamelin R.C."/>
            <person name="Grigoriev I.V."/>
            <person name="U'Ren J.M."/>
        </authorList>
    </citation>
    <scope>NUCLEOTIDE SEQUENCE [LARGE SCALE GENOMIC DNA]</scope>
    <source>
        <strain evidence="1 2">ER1909</strain>
    </source>
</reference>
<dbReference type="Proteomes" id="UP001497680">
    <property type="component" value="Unassembled WGS sequence"/>
</dbReference>
<sequence length="717" mass="79776">MPGFFSSAAKSVRLAADTVVYAGNTVSRQIKGGKNGVCLVCNNLQPHGHEDTFGRPSAAWNQVSDPAQAKRRKQLASVPTLVLEEIPTKKILESRETDPKTGLPKNDCRYCRLLCDIFDAYFVDEWMNWITETKNGMPIKVGLMIRQGQPLIINCWNFTYDKWFQNARVDLEIYMDPMPATPIPGAPTMGPTGRRAVDVRSEECMRFMKESVWECCNTHPGCAMQPDGFVPTRLIYVGGGKDALQLCDNISPEQNVSWAALSHCWGDGKPLSLTTETLKILKERINFAELPATFQDAVTITQELGLTYVWIDSLCIVQDDKTDWEQEAARMGAVYSRAFIVISGASSPNPSTPYLRPREEEWLPKHFNFSVSPGLNLPITVRQRHLLAAPLDQGLLEPPFTGSWATLKKVGPLYGRGWCFQESFLASRIINFAPGAIIYECKTHRKSEDQLPPYPCTIPGTLGEVSPLEQWHMIVKSYTSRQLTFIKDKLPAIAGAATKMPQATRSTYLAGLWSESLLLDLLWQVMPGRAHEPLMTKEHEENAPTWSWASMNWGVTWNSLQSPKLLAAAVDAQAHVVGANPYGQVSGGTVTLRGHIKYCRISTDYHKNRHDVYYIKPDGSNSKMQHFRTDGALVAGTIPGQDGTYACRSRLTVSGNAMDTAAAFFCIAKGSWLKYDHVGLILGMSPKFPGFMERVGSVSNLPHDWYDTGEEVTVTIV</sequence>
<evidence type="ECO:0000313" key="2">
    <source>
        <dbReference type="Proteomes" id="UP001497680"/>
    </source>
</evidence>
<comment type="caution">
    <text evidence="1">The sequence shown here is derived from an EMBL/GenBank/DDBJ whole genome shotgun (WGS) entry which is preliminary data.</text>
</comment>
<proteinExistence type="predicted"/>
<gene>
    <name evidence="1" type="ORF">F4821DRAFT_120130</name>
</gene>
<dbReference type="EMBL" id="MU394311">
    <property type="protein sequence ID" value="KAI6086923.1"/>
    <property type="molecule type" value="Genomic_DNA"/>
</dbReference>
<keyword evidence="2" id="KW-1185">Reference proteome</keyword>
<name>A0ACC0D2G3_9PEZI</name>
<accession>A0ACC0D2G3</accession>
<organism evidence="1 2">
    <name type="scientific">Hypoxylon rubiginosum</name>
    <dbReference type="NCBI Taxonomy" id="110542"/>
    <lineage>
        <taxon>Eukaryota</taxon>
        <taxon>Fungi</taxon>
        <taxon>Dikarya</taxon>
        <taxon>Ascomycota</taxon>
        <taxon>Pezizomycotina</taxon>
        <taxon>Sordariomycetes</taxon>
        <taxon>Xylariomycetidae</taxon>
        <taxon>Xylariales</taxon>
        <taxon>Hypoxylaceae</taxon>
        <taxon>Hypoxylon</taxon>
    </lineage>
</organism>
<protein>
    <submittedName>
        <fullName evidence="1">HET-domain-containing protein</fullName>
    </submittedName>
</protein>